<dbReference type="EMBL" id="MDBO01000075">
    <property type="protein sequence ID" value="PMP10252.1"/>
    <property type="molecule type" value="Genomic_DNA"/>
</dbReference>
<evidence type="ECO:0000256" key="1">
    <source>
        <dbReference type="SAM" id="Coils"/>
    </source>
</evidence>
<gene>
    <name evidence="3" type="ORF">BCS93_11290</name>
</gene>
<dbReference type="SUPFAM" id="SSF52980">
    <property type="entry name" value="Restriction endonuclease-like"/>
    <property type="match status" value="1"/>
</dbReference>
<sequence length="567" mass="63761">MKTITLVQGSPQWHEFRAKHFTASDASAMMNLSKYKTRNQLLHEKATGEREEITKSKQFLFDKGHKAEELARPITEANIEDDLFPATAISDERQEIACSFDGVTILEDVIWEHKLYNEKLIAYIVEHDDVPDTHWPQLEQQLYVAKAERCVFTVSDGSEENRFDFEYQSQPERLQAVLDGWTQFAKDLSNYTVEPEAPKAEPVVVEAVDNLPALTFDLNKSTLAIQSNMNDYKGRALALIEKAKLPLETESDFGRAEKIVKEFKSAETKLTDLKGLVLGEVQSINTFIADIDEIKESIRQARLLTDKQVKAKKTEIKNSIISKATITVTESFAELNGTYNTQISCSDIGSAITTAIKGKSNLDRIQDAVDGVVAEFNIKRENIDKTLSANLELLKQNAQYRFLFNDWSHIATMECKPFAELVNARIQEHIEAEKQKEVAIRIEAERKAKLKAESEAQAKINAERKAKQEAEAQAEAERKAKEQAQAETVEVKNDLVRQQTYVATTAPSAPPLAQEAVKPANKPQETVTITVDEYKTLLLAQSKLDALINAGVDNWHGYSHAMDLMEA</sequence>
<keyword evidence="1" id="KW-0175">Coiled coil</keyword>
<evidence type="ECO:0000313" key="3">
    <source>
        <dbReference type="EMBL" id="PMP10252.1"/>
    </source>
</evidence>
<dbReference type="AlphaFoldDB" id="A0AAP8MW08"/>
<dbReference type="RefSeq" id="WP_102477806.1">
    <property type="nucleotide sequence ID" value="NZ_MDBO01000075.1"/>
</dbReference>
<evidence type="ECO:0000313" key="4">
    <source>
        <dbReference type="Proteomes" id="UP000235611"/>
    </source>
</evidence>
<organism evidence="3 4">
    <name type="scientific">Vibrio breoganii</name>
    <dbReference type="NCBI Taxonomy" id="553239"/>
    <lineage>
        <taxon>Bacteria</taxon>
        <taxon>Pseudomonadati</taxon>
        <taxon>Pseudomonadota</taxon>
        <taxon>Gammaproteobacteria</taxon>
        <taxon>Vibrionales</taxon>
        <taxon>Vibrionaceae</taxon>
        <taxon>Vibrio</taxon>
    </lineage>
</organism>
<dbReference type="Proteomes" id="UP000235611">
    <property type="component" value="Unassembled WGS sequence"/>
</dbReference>
<accession>A0AAP8MW08</accession>
<feature type="coiled-coil region" evidence="1">
    <location>
        <begin position="453"/>
        <end position="494"/>
    </location>
</feature>
<feature type="domain" description="YqaJ viral recombinase" evidence="2">
    <location>
        <begin position="12"/>
        <end position="147"/>
    </location>
</feature>
<evidence type="ECO:0000259" key="2">
    <source>
        <dbReference type="Pfam" id="PF09588"/>
    </source>
</evidence>
<name>A0AAP8MW08_9VIBR</name>
<reference evidence="4" key="1">
    <citation type="submission" date="2016-07" db="EMBL/GenBank/DDBJ databases">
        <title>Nontailed viruses are major unrecognized killers of bacteria in the ocean.</title>
        <authorList>
            <person name="Kauffman K."/>
            <person name="Hussain F."/>
            <person name="Yang J."/>
            <person name="Arevalo P."/>
            <person name="Brown J."/>
            <person name="Cutler M."/>
            <person name="Kelly L."/>
            <person name="Polz M.F."/>
        </authorList>
    </citation>
    <scope>NUCLEOTIDE SEQUENCE [LARGE SCALE GENOMIC DNA]</scope>
    <source>
        <strain evidence="4">10N.222.49.A5</strain>
    </source>
</reference>
<proteinExistence type="predicted"/>
<dbReference type="Pfam" id="PF25708">
    <property type="entry name" value="Phage_T7_Gp5_9"/>
    <property type="match status" value="1"/>
</dbReference>
<dbReference type="InterPro" id="IPR019080">
    <property type="entry name" value="YqaJ_viral_recombinase"/>
</dbReference>
<dbReference type="Pfam" id="PF09588">
    <property type="entry name" value="YqaJ"/>
    <property type="match status" value="1"/>
</dbReference>
<dbReference type="InterPro" id="IPR011604">
    <property type="entry name" value="PDDEXK-like_dom_sf"/>
</dbReference>
<dbReference type="InterPro" id="IPR058007">
    <property type="entry name" value="Gp5.9"/>
</dbReference>
<dbReference type="InterPro" id="IPR011335">
    <property type="entry name" value="Restrct_endonuc-II-like"/>
</dbReference>
<comment type="caution">
    <text evidence="3">The sequence shown here is derived from an EMBL/GenBank/DDBJ whole genome shotgun (WGS) entry which is preliminary data.</text>
</comment>
<protein>
    <recommendedName>
        <fullName evidence="2">YqaJ viral recombinase domain-containing protein</fullName>
    </recommendedName>
</protein>
<dbReference type="Gene3D" id="3.90.320.10">
    <property type="match status" value="1"/>
</dbReference>